<comment type="caution">
    <text evidence="1">The sequence shown here is derived from an EMBL/GenBank/DDBJ whole genome shotgun (WGS) entry which is preliminary data.</text>
</comment>
<gene>
    <name evidence="1" type="ORF">MiSe_18030</name>
</gene>
<evidence type="ECO:0000313" key="2">
    <source>
        <dbReference type="Proteomes" id="UP001050975"/>
    </source>
</evidence>
<dbReference type="Proteomes" id="UP001050975">
    <property type="component" value="Unassembled WGS sequence"/>
</dbReference>
<sequence length="66" mass="7529">MQPLYGVIWWPPKPYPKPLPQPEPCPKPIDVQPMYGVVIEPIEPIEPIYGPPMQAKYGAVIIDNQY</sequence>
<dbReference type="AlphaFoldDB" id="A0AAV3X8N4"/>
<organism evidence="1 2">
    <name type="scientific">Microseira wollei NIES-4236</name>
    <dbReference type="NCBI Taxonomy" id="2530354"/>
    <lineage>
        <taxon>Bacteria</taxon>
        <taxon>Bacillati</taxon>
        <taxon>Cyanobacteriota</taxon>
        <taxon>Cyanophyceae</taxon>
        <taxon>Oscillatoriophycideae</taxon>
        <taxon>Aerosakkonematales</taxon>
        <taxon>Aerosakkonemataceae</taxon>
        <taxon>Microseira</taxon>
    </lineage>
</organism>
<keyword evidence="2" id="KW-1185">Reference proteome</keyword>
<name>A0AAV3X8N4_9CYAN</name>
<accession>A0AAV3X8N4</accession>
<protein>
    <submittedName>
        <fullName evidence="1">Uncharacterized protein</fullName>
    </submittedName>
</protein>
<proteinExistence type="predicted"/>
<dbReference type="EMBL" id="BLAY01000021">
    <property type="protein sequence ID" value="GET37050.1"/>
    <property type="molecule type" value="Genomic_DNA"/>
</dbReference>
<evidence type="ECO:0000313" key="1">
    <source>
        <dbReference type="EMBL" id="GET37050.1"/>
    </source>
</evidence>
<reference evidence="1" key="1">
    <citation type="submission" date="2019-10" db="EMBL/GenBank/DDBJ databases">
        <title>Draft genome sequece of Microseira wollei NIES-4236.</title>
        <authorList>
            <person name="Yamaguchi H."/>
            <person name="Suzuki S."/>
            <person name="Kawachi M."/>
        </authorList>
    </citation>
    <scope>NUCLEOTIDE SEQUENCE</scope>
    <source>
        <strain evidence="1">NIES-4236</strain>
    </source>
</reference>